<feature type="compositionally biased region" description="Polar residues" evidence="1">
    <location>
        <begin position="16"/>
        <end position="27"/>
    </location>
</feature>
<dbReference type="EMBL" id="GGEC01004710">
    <property type="protein sequence ID" value="MBW85193.1"/>
    <property type="molecule type" value="Transcribed_RNA"/>
</dbReference>
<dbReference type="AlphaFoldDB" id="A0A2P2IVG6"/>
<feature type="region of interest" description="Disordered" evidence="1">
    <location>
        <begin position="1"/>
        <end position="27"/>
    </location>
</feature>
<evidence type="ECO:0000313" key="2">
    <source>
        <dbReference type="EMBL" id="MBW85193.1"/>
    </source>
</evidence>
<protein>
    <submittedName>
        <fullName evidence="2">Uncharacterized protein</fullName>
    </submittedName>
</protein>
<name>A0A2P2IVG6_RHIMU</name>
<accession>A0A2P2IVG6</accession>
<organism evidence="2">
    <name type="scientific">Rhizophora mucronata</name>
    <name type="common">Asiatic mangrove</name>
    <dbReference type="NCBI Taxonomy" id="61149"/>
    <lineage>
        <taxon>Eukaryota</taxon>
        <taxon>Viridiplantae</taxon>
        <taxon>Streptophyta</taxon>
        <taxon>Embryophyta</taxon>
        <taxon>Tracheophyta</taxon>
        <taxon>Spermatophyta</taxon>
        <taxon>Magnoliopsida</taxon>
        <taxon>eudicotyledons</taxon>
        <taxon>Gunneridae</taxon>
        <taxon>Pentapetalae</taxon>
        <taxon>rosids</taxon>
        <taxon>fabids</taxon>
        <taxon>Malpighiales</taxon>
        <taxon>Rhizophoraceae</taxon>
        <taxon>Rhizophora</taxon>
    </lineage>
</organism>
<sequence length="27" mass="2950">MGKSASTLRARKQRELLTSTQNFAAPS</sequence>
<evidence type="ECO:0000256" key="1">
    <source>
        <dbReference type="SAM" id="MobiDB-lite"/>
    </source>
</evidence>
<reference evidence="2" key="1">
    <citation type="submission" date="2018-02" db="EMBL/GenBank/DDBJ databases">
        <title>Rhizophora mucronata_Transcriptome.</title>
        <authorList>
            <person name="Meera S.P."/>
            <person name="Sreeshan A."/>
            <person name="Augustine A."/>
        </authorList>
    </citation>
    <scope>NUCLEOTIDE SEQUENCE</scope>
    <source>
        <tissue evidence="2">Leaf</tissue>
    </source>
</reference>
<proteinExistence type="predicted"/>